<keyword evidence="3" id="KW-1185">Reference proteome</keyword>
<dbReference type="RefSeq" id="WP_013825893.1">
    <property type="nucleotide sequence ID" value="NC_015574.1"/>
</dbReference>
<proteinExistence type="predicted"/>
<dbReference type="KEGG" id="mew:MSWAN_1378"/>
<dbReference type="HOGENOM" id="CLU_129168_0_0_2"/>
<dbReference type="Proteomes" id="UP000009231">
    <property type="component" value="Chromosome"/>
</dbReference>
<dbReference type="OrthoDB" id="239060at2157"/>
<evidence type="ECO:0000313" key="3">
    <source>
        <dbReference type="Proteomes" id="UP000009231"/>
    </source>
</evidence>
<dbReference type="InterPro" id="IPR053521">
    <property type="entry name" value="McjB-like"/>
</dbReference>
<name>F6D725_METPW</name>
<dbReference type="Pfam" id="PF13471">
    <property type="entry name" value="Transglut_core3"/>
    <property type="match status" value="1"/>
</dbReference>
<evidence type="ECO:0000259" key="1">
    <source>
        <dbReference type="Pfam" id="PF13471"/>
    </source>
</evidence>
<dbReference type="STRING" id="868131.MSWAN_1378"/>
<organism evidence="2 3">
    <name type="scientific">Methanobacterium paludis (strain DSM 25820 / JCM 18151 / SWAN1)</name>
    <dbReference type="NCBI Taxonomy" id="868131"/>
    <lineage>
        <taxon>Archaea</taxon>
        <taxon>Methanobacteriati</taxon>
        <taxon>Methanobacteriota</taxon>
        <taxon>Methanomada group</taxon>
        <taxon>Methanobacteria</taxon>
        <taxon>Methanobacteriales</taxon>
        <taxon>Methanobacteriaceae</taxon>
        <taxon>Methanobacterium</taxon>
    </lineage>
</organism>
<dbReference type="EMBL" id="CP002772">
    <property type="protein sequence ID" value="AEG18392.1"/>
    <property type="molecule type" value="Genomic_DNA"/>
</dbReference>
<feature type="domain" description="Microcin J25-processing protein McjB C-terminal" evidence="1">
    <location>
        <begin position="48"/>
        <end position="129"/>
    </location>
</feature>
<protein>
    <recommendedName>
        <fullName evidence="1">Microcin J25-processing protein McjB C-terminal domain-containing protein</fullName>
    </recommendedName>
</protein>
<dbReference type="NCBIfam" id="NF033537">
    <property type="entry name" value="lasso_biosyn_B2"/>
    <property type="match status" value="1"/>
</dbReference>
<dbReference type="AlphaFoldDB" id="F6D725"/>
<reference evidence="2 3" key="1">
    <citation type="journal article" date="2014" name="Int. J. Syst. Evol. Microbiol.">
        <title>Methanobacterium paludis sp. nov. and a novel strain of Methanobacterium lacus isolated from northern peatlands.</title>
        <authorList>
            <person name="Cadillo-Quiroz H."/>
            <person name="Brauer S.L."/>
            <person name="Goodson N."/>
            <person name="Yavitt J.B."/>
            <person name="Zinder S.H."/>
        </authorList>
    </citation>
    <scope>NUCLEOTIDE SEQUENCE [LARGE SCALE GENOMIC DNA]</scope>
    <source>
        <strain evidence="3">DSM 25820 / JCM 18151 / SWAN1</strain>
    </source>
</reference>
<dbReference type="InterPro" id="IPR032708">
    <property type="entry name" value="McjB_C"/>
</dbReference>
<evidence type="ECO:0000313" key="2">
    <source>
        <dbReference type="EMBL" id="AEG18392.1"/>
    </source>
</evidence>
<dbReference type="eggNOG" id="arCOG10853">
    <property type="taxonomic scope" value="Archaea"/>
</dbReference>
<gene>
    <name evidence="2" type="ordered locus">MSWAN_1378</name>
</gene>
<accession>F6D725</accession>
<sequence>MGKINTFMRLPFRRKTLLMKSLCLIVLIRLMLYLLPFSTVRKFSARISGQKGNSDLVDLLWAVNVAGEYVPRSTCLSKAMAAQILLSRHNYPSQLKIGVIKEDEFEAHAWVEIEDEVVVGESKRDYVPILDLDVEQ</sequence>
<dbReference type="GeneID" id="10668883"/>